<evidence type="ECO:0000313" key="2">
    <source>
        <dbReference type="Proteomes" id="UP001630127"/>
    </source>
</evidence>
<dbReference type="Proteomes" id="UP001630127">
    <property type="component" value="Unassembled WGS sequence"/>
</dbReference>
<dbReference type="EMBL" id="JBJUIK010000017">
    <property type="protein sequence ID" value="KAL3497823.1"/>
    <property type="molecule type" value="Genomic_DNA"/>
</dbReference>
<comment type="caution">
    <text evidence="1">The sequence shown here is derived from an EMBL/GenBank/DDBJ whole genome shotgun (WGS) entry which is preliminary data.</text>
</comment>
<accession>A0ABD2XWG2</accession>
<reference evidence="1 2" key="1">
    <citation type="submission" date="2024-11" db="EMBL/GenBank/DDBJ databases">
        <title>A near-complete genome assembly of Cinchona calisaya.</title>
        <authorList>
            <person name="Lian D.C."/>
            <person name="Zhao X.W."/>
            <person name="Wei L."/>
        </authorList>
    </citation>
    <scope>NUCLEOTIDE SEQUENCE [LARGE SCALE GENOMIC DNA]</scope>
    <source>
        <tissue evidence="1">Nenye</tissue>
    </source>
</reference>
<dbReference type="AlphaFoldDB" id="A0ABD2XWG2"/>
<proteinExistence type="predicted"/>
<keyword evidence="2" id="KW-1185">Reference proteome</keyword>
<organism evidence="1 2">
    <name type="scientific">Cinchona calisaya</name>
    <dbReference type="NCBI Taxonomy" id="153742"/>
    <lineage>
        <taxon>Eukaryota</taxon>
        <taxon>Viridiplantae</taxon>
        <taxon>Streptophyta</taxon>
        <taxon>Embryophyta</taxon>
        <taxon>Tracheophyta</taxon>
        <taxon>Spermatophyta</taxon>
        <taxon>Magnoliopsida</taxon>
        <taxon>eudicotyledons</taxon>
        <taxon>Gunneridae</taxon>
        <taxon>Pentapetalae</taxon>
        <taxon>asterids</taxon>
        <taxon>lamiids</taxon>
        <taxon>Gentianales</taxon>
        <taxon>Rubiaceae</taxon>
        <taxon>Cinchonoideae</taxon>
        <taxon>Cinchoneae</taxon>
        <taxon>Cinchona</taxon>
    </lineage>
</organism>
<evidence type="ECO:0000313" key="1">
    <source>
        <dbReference type="EMBL" id="KAL3497823.1"/>
    </source>
</evidence>
<protein>
    <submittedName>
        <fullName evidence="1">Uncharacterized protein</fullName>
    </submittedName>
</protein>
<sequence length="96" mass="11022">MNDILPEEAELIKSIPLGSSCDGVDRWMWQFSKNGEFTVRNAYYTVLESDLINRSGEMRVRQGEEEENGKDFGDRLCWRYSSWSGAIFNNGGGFEK</sequence>
<gene>
    <name evidence="1" type="ORF">ACH5RR_040555</name>
</gene>
<name>A0ABD2XWG2_9GENT</name>